<sequence>MKIWIDAQLPPTLANWLNTNFKVEAISLKELGLRDAKDTEIFEAARQFNAVIMTKDSDFIDLACRLGTPPQILWLTCGNVTNRNLQKLLSLTLAQALMELKQGENIVEINQINLA</sequence>
<gene>
    <name evidence="2" type="ORF">KA717_06850</name>
</gene>
<protein>
    <submittedName>
        <fullName evidence="2">DUF5615 family PIN-like protein</fullName>
    </submittedName>
</protein>
<evidence type="ECO:0000259" key="1">
    <source>
        <dbReference type="Pfam" id="PF18480"/>
    </source>
</evidence>
<feature type="domain" description="DUF5615" evidence="1">
    <location>
        <begin position="1"/>
        <end position="107"/>
    </location>
</feature>
<dbReference type="AlphaFoldDB" id="A0A977L158"/>
<name>A0A977L158_9CYAN</name>
<dbReference type="EMBL" id="CP073041">
    <property type="protein sequence ID" value="UXE62480.1"/>
    <property type="molecule type" value="Genomic_DNA"/>
</dbReference>
<dbReference type="InterPro" id="IPR041049">
    <property type="entry name" value="DUF5615"/>
</dbReference>
<evidence type="ECO:0000313" key="2">
    <source>
        <dbReference type="EMBL" id="UXE62480.1"/>
    </source>
</evidence>
<dbReference type="Pfam" id="PF18480">
    <property type="entry name" value="DUF5615"/>
    <property type="match status" value="1"/>
</dbReference>
<proteinExistence type="predicted"/>
<dbReference type="Proteomes" id="UP001065613">
    <property type="component" value="Chromosome"/>
</dbReference>
<accession>A0A977L158</accession>
<dbReference type="KEGG" id="wna:KA717_06850"/>
<organism evidence="2">
    <name type="scientific">Woronichinia naegeliana WA131</name>
    <dbReference type="NCBI Taxonomy" id="2824559"/>
    <lineage>
        <taxon>Bacteria</taxon>
        <taxon>Bacillati</taxon>
        <taxon>Cyanobacteriota</taxon>
        <taxon>Cyanophyceae</taxon>
        <taxon>Synechococcales</taxon>
        <taxon>Coelosphaeriaceae</taxon>
        <taxon>Woronichinia</taxon>
    </lineage>
</organism>
<reference evidence="2" key="1">
    <citation type="submission" date="2021-04" db="EMBL/GenBank/DDBJ databases">
        <title>Genome sequence of Woronichinia naegeliana from Washington state freshwater lake bloom.</title>
        <authorList>
            <person name="Dreher T.W."/>
        </authorList>
    </citation>
    <scope>NUCLEOTIDE SEQUENCE</scope>
    <source>
        <strain evidence="2">WA131</strain>
    </source>
</reference>